<evidence type="ECO:0000313" key="2">
    <source>
        <dbReference type="Proteomes" id="UP000814140"/>
    </source>
</evidence>
<dbReference type="Proteomes" id="UP000814140">
    <property type="component" value="Unassembled WGS sequence"/>
</dbReference>
<name>A0ACB8SXS6_9AGAM</name>
<evidence type="ECO:0000313" key="1">
    <source>
        <dbReference type="EMBL" id="KAI0060716.1"/>
    </source>
</evidence>
<dbReference type="EMBL" id="MU277217">
    <property type="protein sequence ID" value="KAI0060716.1"/>
    <property type="molecule type" value="Genomic_DNA"/>
</dbReference>
<accession>A0ACB8SXS6</accession>
<proteinExistence type="predicted"/>
<keyword evidence="2" id="KW-1185">Reference proteome</keyword>
<reference evidence="1" key="1">
    <citation type="submission" date="2021-03" db="EMBL/GenBank/DDBJ databases">
        <authorList>
            <consortium name="DOE Joint Genome Institute"/>
            <person name="Ahrendt S."/>
            <person name="Looney B.P."/>
            <person name="Miyauchi S."/>
            <person name="Morin E."/>
            <person name="Drula E."/>
            <person name="Courty P.E."/>
            <person name="Chicoki N."/>
            <person name="Fauchery L."/>
            <person name="Kohler A."/>
            <person name="Kuo A."/>
            <person name="Labutti K."/>
            <person name="Pangilinan J."/>
            <person name="Lipzen A."/>
            <person name="Riley R."/>
            <person name="Andreopoulos W."/>
            <person name="He G."/>
            <person name="Johnson J."/>
            <person name="Barry K.W."/>
            <person name="Grigoriev I.V."/>
            <person name="Nagy L."/>
            <person name="Hibbett D."/>
            <person name="Henrissat B."/>
            <person name="Matheny P.B."/>
            <person name="Labbe J."/>
            <person name="Martin F."/>
        </authorList>
    </citation>
    <scope>NUCLEOTIDE SEQUENCE</scope>
    <source>
        <strain evidence="1">HHB10654</strain>
    </source>
</reference>
<organism evidence="1 2">
    <name type="scientific">Artomyces pyxidatus</name>
    <dbReference type="NCBI Taxonomy" id="48021"/>
    <lineage>
        <taxon>Eukaryota</taxon>
        <taxon>Fungi</taxon>
        <taxon>Dikarya</taxon>
        <taxon>Basidiomycota</taxon>
        <taxon>Agaricomycotina</taxon>
        <taxon>Agaricomycetes</taxon>
        <taxon>Russulales</taxon>
        <taxon>Auriscalpiaceae</taxon>
        <taxon>Artomyces</taxon>
    </lineage>
</organism>
<comment type="caution">
    <text evidence="1">The sequence shown here is derived from an EMBL/GenBank/DDBJ whole genome shotgun (WGS) entry which is preliminary data.</text>
</comment>
<reference evidence="1" key="2">
    <citation type="journal article" date="2022" name="New Phytol.">
        <title>Evolutionary transition to the ectomycorrhizal habit in the genomes of a hyperdiverse lineage of mushroom-forming fungi.</title>
        <authorList>
            <person name="Looney B."/>
            <person name="Miyauchi S."/>
            <person name="Morin E."/>
            <person name="Drula E."/>
            <person name="Courty P.E."/>
            <person name="Kohler A."/>
            <person name="Kuo A."/>
            <person name="LaButti K."/>
            <person name="Pangilinan J."/>
            <person name="Lipzen A."/>
            <person name="Riley R."/>
            <person name="Andreopoulos W."/>
            <person name="He G."/>
            <person name="Johnson J."/>
            <person name="Nolan M."/>
            <person name="Tritt A."/>
            <person name="Barry K.W."/>
            <person name="Grigoriev I.V."/>
            <person name="Nagy L.G."/>
            <person name="Hibbett D."/>
            <person name="Henrissat B."/>
            <person name="Matheny P.B."/>
            <person name="Labbe J."/>
            <person name="Martin F.M."/>
        </authorList>
    </citation>
    <scope>NUCLEOTIDE SEQUENCE</scope>
    <source>
        <strain evidence="1">HHB10654</strain>
    </source>
</reference>
<gene>
    <name evidence="1" type="ORF">BV25DRAFT_1992774</name>
</gene>
<protein>
    <submittedName>
        <fullName evidence="1">WD40 repeat-like protein</fullName>
    </submittedName>
</protein>
<sequence>MSVYPLTEVLHGENKAVVVSGPFVQVLDSKSGELLSSTANLEGEARESVVKSGPVRCAAVDTAYQHLATAADDKHLKVWAVDGLQLLSTRELPKKPTQIAFTRDGKTIVVADKFGDVFSYPLVPEPVPEPSPDSKNDTLASHENPSGGRLILGHTSLLTSFSLSEDEKYIVTADRDEHIRVSWYPHGYCIENYCLGHQKFVSSIHIPSFAPHILISGGGDPSLKIWDWRAGKSLCDIPISDTVTPYIKVRPKRRRWGDEDHEGADEGEGNGKKRGRRGRAKTKKKGQDGQAASAEPDAQDDEGMDEDAPVVEDLSETTTPVPEAVAHEESSEALEPVHVLGKLDSFSTGGHHIIVFNAVGATALFWCSSPSLSGQDLPVVVHAHDFGLPVITFVRHAGVEGRILVVLDAQWSAEGGEVASDKPQEAIKVLQLTADSAEEADLSPLVSTINTQCRPAATTSDLKALDIYSHLSSMPKNAHASHNPMLRDSAAPEIAAQQGKSRRGQPRGDRTSAKAKGKMKTRMALLQNAQQTSEEQRASEEREVKRPRSEAGGELESEGQGDTPDVVMDAP</sequence>